<feature type="region of interest" description="Disordered" evidence="1">
    <location>
        <begin position="1"/>
        <end position="81"/>
    </location>
</feature>
<feature type="non-terminal residue" evidence="2">
    <location>
        <position position="81"/>
    </location>
</feature>
<gene>
    <name evidence="2" type="ORF">AVDCRST_MAG17-260</name>
</gene>
<proteinExistence type="predicted"/>
<evidence type="ECO:0000313" key="2">
    <source>
        <dbReference type="EMBL" id="CAA9483345.1"/>
    </source>
</evidence>
<accession>A0A6J4RWW5</accession>
<evidence type="ECO:0000256" key="1">
    <source>
        <dbReference type="SAM" id="MobiDB-lite"/>
    </source>
</evidence>
<organism evidence="2">
    <name type="scientific">uncultured Solirubrobacterales bacterium</name>
    <dbReference type="NCBI Taxonomy" id="768556"/>
    <lineage>
        <taxon>Bacteria</taxon>
        <taxon>Bacillati</taxon>
        <taxon>Actinomycetota</taxon>
        <taxon>Thermoleophilia</taxon>
        <taxon>Solirubrobacterales</taxon>
        <taxon>environmental samples</taxon>
    </lineage>
</organism>
<sequence>RPSIASPALPPTSSASSPAPSRRAAGSTRRTSRTCASSPRRRTRKGAWRACGPCSPRRLGWGCSSASRSGGSSDGSSKAIA</sequence>
<protein>
    <submittedName>
        <fullName evidence="2">Uncharacterized protein</fullName>
    </submittedName>
</protein>
<feature type="compositionally biased region" description="Low complexity" evidence="1">
    <location>
        <begin position="1"/>
        <end position="38"/>
    </location>
</feature>
<feature type="compositionally biased region" description="Low complexity" evidence="1">
    <location>
        <begin position="60"/>
        <end position="81"/>
    </location>
</feature>
<dbReference type="AlphaFoldDB" id="A0A6J4RWW5"/>
<reference evidence="2" key="1">
    <citation type="submission" date="2020-02" db="EMBL/GenBank/DDBJ databases">
        <authorList>
            <person name="Meier V. D."/>
        </authorList>
    </citation>
    <scope>NUCLEOTIDE SEQUENCE</scope>
    <source>
        <strain evidence="2">AVDCRST_MAG17</strain>
    </source>
</reference>
<name>A0A6J4RWW5_9ACTN</name>
<feature type="non-terminal residue" evidence="2">
    <location>
        <position position="1"/>
    </location>
</feature>
<dbReference type="EMBL" id="CADCVV010000017">
    <property type="protein sequence ID" value="CAA9483345.1"/>
    <property type="molecule type" value="Genomic_DNA"/>
</dbReference>